<keyword evidence="12" id="KW-1185">Reference proteome</keyword>
<keyword evidence="8 9" id="KW-0539">Nucleus</keyword>
<evidence type="ECO:0000256" key="7">
    <source>
        <dbReference type="ARBA" id="ARBA00023187"/>
    </source>
</evidence>
<dbReference type="GO" id="GO:0000398">
    <property type="term" value="P:mRNA splicing, via spliceosome"/>
    <property type="evidence" value="ECO:0007669"/>
    <property type="project" value="UniProtKB-UniRule"/>
</dbReference>
<gene>
    <name evidence="11" type="ORF">NEOLI_000520</name>
</gene>
<dbReference type="EMBL" id="LXFE01000411">
    <property type="protein sequence ID" value="OLL25424.1"/>
    <property type="molecule type" value="Genomic_DNA"/>
</dbReference>
<sequence length="336" mass="38644">MPPRRKGRKAANKQAAATISTKSTNNVENSSTIVQVSSTETKEAITHDKDIPQSTTNLCAEITQIAAVTAQVSTVDDSFDVSIQSTADIEVKDLPITVAEGKANNRLEKLKQLRSRMLQSAKDNRQAVYSEHQRLKVDPRLESRLERQKGEAELKLAKQDALEAGEDFERKRAWDWSIEESQAWDKKMEKKKRMIEGALFSDYTQESNKAYKREMKRFKPDIVNYERERAEALSKGQIVINGEGELMAIDADRNFYRDANSLGFFENKPSKAAVDRLVDDIEKGEKQREKNRRKRDEDGDITYINDRNKKFNERVARHYDKYTKEIRDSFERGTAL</sequence>
<feature type="region of interest" description="Disordered" evidence="10">
    <location>
        <begin position="1"/>
        <end position="30"/>
    </location>
</feature>
<dbReference type="Proteomes" id="UP000186594">
    <property type="component" value="Unassembled WGS sequence"/>
</dbReference>
<dbReference type="GO" id="GO:0071013">
    <property type="term" value="C:catalytic step 2 spliceosome"/>
    <property type="evidence" value="ECO:0007669"/>
    <property type="project" value="TreeGrafter"/>
</dbReference>
<protein>
    <recommendedName>
        <fullName evidence="4 9">Pre-mRNA-splicing factor SYF2</fullName>
    </recommendedName>
</protein>
<comment type="subcellular location">
    <subcellularLocation>
        <location evidence="2 9">Nucleus</location>
    </subcellularLocation>
</comment>
<dbReference type="OrthoDB" id="199717at2759"/>
<dbReference type="STRING" id="1198029.A0A1U7LS03"/>
<reference evidence="11 12" key="1">
    <citation type="submission" date="2016-04" db="EMBL/GenBank/DDBJ databases">
        <title>Evolutionary innovation and constraint leading to complex multicellularity in the Ascomycota.</title>
        <authorList>
            <person name="Cisse O."/>
            <person name="Nguyen A."/>
            <person name="Hewitt D.A."/>
            <person name="Jedd G."/>
            <person name="Stajich J.E."/>
        </authorList>
    </citation>
    <scope>NUCLEOTIDE SEQUENCE [LARGE SCALE GENOMIC DNA]</scope>
    <source>
        <strain evidence="11 12">DAH-3</strain>
    </source>
</reference>
<dbReference type="Pfam" id="PF08231">
    <property type="entry name" value="SYF2"/>
    <property type="match status" value="1"/>
</dbReference>
<evidence type="ECO:0000256" key="10">
    <source>
        <dbReference type="SAM" id="MobiDB-lite"/>
    </source>
</evidence>
<comment type="function">
    <text evidence="1 9">Involved in pre-mRNA splicing.</text>
</comment>
<evidence type="ECO:0000256" key="5">
    <source>
        <dbReference type="ARBA" id="ARBA00022664"/>
    </source>
</evidence>
<dbReference type="PANTHER" id="PTHR13264:SF5">
    <property type="entry name" value="PRE-MRNA-SPLICING FACTOR SYF2"/>
    <property type="match status" value="1"/>
</dbReference>
<accession>A0A1U7LS03</accession>
<comment type="caution">
    <text evidence="11">The sequence shown here is derived from an EMBL/GenBank/DDBJ whole genome shotgun (WGS) entry which is preliminary data.</text>
</comment>
<keyword evidence="6 9" id="KW-0747">Spliceosome</keyword>
<comment type="similarity">
    <text evidence="3 9">Belongs to the SYF2 family.</text>
</comment>
<evidence type="ECO:0000313" key="11">
    <source>
        <dbReference type="EMBL" id="OLL25424.1"/>
    </source>
</evidence>
<evidence type="ECO:0000256" key="3">
    <source>
        <dbReference type="ARBA" id="ARBA00010028"/>
    </source>
</evidence>
<evidence type="ECO:0000256" key="4">
    <source>
        <dbReference type="ARBA" id="ARBA00014745"/>
    </source>
</evidence>
<dbReference type="GO" id="GO:0000974">
    <property type="term" value="C:Prp19 complex"/>
    <property type="evidence" value="ECO:0007669"/>
    <property type="project" value="EnsemblFungi"/>
</dbReference>
<evidence type="ECO:0000256" key="1">
    <source>
        <dbReference type="ARBA" id="ARBA00003777"/>
    </source>
</evidence>
<feature type="compositionally biased region" description="Polar residues" evidence="10">
    <location>
        <begin position="15"/>
        <end position="30"/>
    </location>
</feature>
<evidence type="ECO:0000313" key="12">
    <source>
        <dbReference type="Proteomes" id="UP000186594"/>
    </source>
</evidence>
<organism evidence="11 12">
    <name type="scientific">Neolecta irregularis (strain DAH-3)</name>
    <dbReference type="NCBI Taxonomy" id="1198029"/>
    <lineage>
        <taxon>Eukaryota</taxon>
        <taxon>Fungi</taxon>
        <taxon>Dikarya</taxon>
        <taxon>Ascomycota</taxon>
        <taxon>Taphrinomycotina</taxon>
        <taxon>Neolectales</taxon>
        <taxon>Neolectaceae</taxon>
        <taxon>Neolecta</taxon>
    </lineage>
</organism>
<feature type="compositionally biased region" description="Basic residues" evidence="10">
    <location>
        <begin position="1"/>
        <end position="11"/>
    </location>
</feature>
<dbReference type="GO" id="GO:0071014">
    <property type="term" value="C:post-mRNA release spliceosomal complex"/>
    <property type="evidence" value="ECO:0007669"/>
    <property type="project" value="EnsemblFungi"/>
</dbReference>
<dbReference type="PANTHER" id="PTHR13264">
    <property type="entry name" value="GCIP-INTERACTING PROTEIN P29"/>
    <property type="match status" value="1"/>
</dbReference>
<dbReference type="OMA" id="RRRMHND"/>
<evidence type="ECO:0000256" key="6">
    <source>
        <dbReference type="ARBA" id="ARBA00022728"/>
    </source>
</evidence>
<comment type="subunit">
    <text evidence="9">May be part of a spliceosome complex.</text>
</comment>
<evidence type="ECO:0000256" key="8">
    <source>
        <dbReference type="ARBA" id="ARBA00023242"/>
    </source>
</evidence>
<dbReference type="InterPro" id="IPR013260">
    <property type="entry name" value="mRNA_splic_SYF2"/>
</dbReference>
<keyword evidence="7 9" id="KW-0508">mRNA splicing</keyword>
<evidence type="ECO:0000256" key="2">
    <source>
        <dbReference type="ARBA" id="ARBA00004123"/>
    </source>
</evidence>
<evidence type="ECO:0000256" key="9">
    <source>
        <dbReference type="RuleBase" id="RU367148"/>
    </source>
</evidence>
<dbReference type="AlphaFoldDB" id="A0A1U7LS03"/>
<keyword evidence="5 9" id="KW-0507">mRNA processing</keyword>
<proteinExistence type="inferred from homology"/>
<name>A0A1U7LS03_NEOID</name>